<dbReference type="PANTHER" id="PTHR42752">
    <property type="entry name" value="IMIDAZOLONEPROPIONASE"/>
    <property type="match status" value="1"/>
</dbReference>
<evidence type="ECO:0000256" key="1">
    <source>
        <dbReference type="ARBA" id="ARBA00012864"/>
    </source>
</evidence>
<dbReference type="NCBIfam" id="TIGR01224">
    <property type="entry name" value="hutI"/>
    <property type="match status" value="1"/>
</dbReference>
<evidence type="ECO:0000256" key="2">
    <source>
        <dbReference type="ARBA" id="ARBA00022723"/>
    </source>
</evidence>
<feature type="binding site" evidence="7">
    <location>
        <position position="326"/>
    </location>
    <ligand>
        <name>Zn(2+)</name>
        <dbReference type="ChEBI" id="CHEBI:29105"/>
    </ligand>
</feature>
<feature type="domain" description="Amidohydrolase-related" evidence="8">
    <location>
        <begin position="75"/>
        <end position="414"/>
    </location>
</feature>
<dbReference type="Pfam" id="PF01979">
    <property type="entry name" value="Amidohydro_1"/>
    <property type="match status" value="1"/>
</dbReference>
<comment type="cofactor">
    <cofactor evidence="7">
        <name>Zn(2+)</name>
        <dbReference type="ChEBI" id="CHEBI:29105"/>
    </cofactor>
    <cofactor evidence="7">
        <name>Fe(3+)</name>
        <dbReference type="ChEBI" id="CHEBI:29034"/>
    </cofactor>
    <text evidence="7">Binds 1 zinc or iron ion per subunit.</text>
</comment>
<dbReference type="AlphaFoldDB" id="A0A432LJR4"/>
<dbReference type="GO" id="GO:0005506">
    <property type="term" value="F:iron ion binding"/>
    <property type="evidence" value="ECO:0007669"/>
    <property type="project" value="UniProtKB-UniRule"/>
</dbReference>
<protein>
    <recommendedName>
        <fullName evidence="1 7">Imidazolonepropionase</fullName>
        <ecNumber evidence="1 7">3.5.2.7</ecNumber>
    </recommendedName>
    <alternativeName>
        <fullName evidence="7">Imidazolone-5-propionate hydrolase</fullName>
    </alternativeName>
</protein>
<keyword evidence="10" id="KW-1185">Reference proteome</keyword>
<keyword evidence="7" id="KW-0963">Cytoplasm</keyword>
<feature type="binding site" evidence="7">
    <location>
        <position position="86"/>
    </location>
    <ligand>
        <name>Fe(3+)</name>
        <dbReference type="ChEBI" id="CHEBI:29034"/>
    </ligand>
</feature>
<dbReference type="GO" id="GO:0008270">
    <property type="term" value="F:zinc ion binding"/>
    <property type="evidence" value="ECO:0007669"/>
    <property type="project" value="UniProtKB-UniRule"/>
</dbReference>
<dbReference type="PANTHER" id="PTHR42752:SF1">
    <property type="entry name" value="IMIDAZOLONEPROPIONASE-RELATED"/>
    <property type="match status" value="1"/>
</dbReference>
<dbReference type="UniPathway" id="UPA00379">
    <property type="reaction ID" value="UER00551"/>
</dbReference>
<feature type="binding site" evidence="7">
    <location>
        <position position="255"/>
    </location>
    <ligand>
        <name>4-imidazolone-5-propanoate</name>
        <dbReference type="ChEBI" id="CHEBI:77893"/>
    </ligand>
</feature>
<feature type="binding site" evidence="7">
    <location>
        <position position="252"/>
    </location>
    <ligand>
        <name>Fe(3+)</name>
        <dbReference type="ChEBI" id="CHEBI:29034"/>
    </ligand>
</feature>
<dbReference type="GO" id="GO:0050480">
    <property type="term" value="F:imidazolonepropionase activity"/>
    <property type="evidence" value="ECO:0007669"/>
    <property type="project" value="UniProtKB-UniRule"/>
</dbReference>
<feature type="binding site" evidence="7">
    <location>
        <position position="156"/>
    </location>
    <ligand>
        <name>4-imidazolone-5-propanoate</name>
        <dbReference type="ChEBI" id="CHEBI:77893"/>
    </ligand>
</feature>
<keyword evidence="3 7" id="KW-0378">Hydrolase</keyword>
<feature type="binding site" evidence="7">
    <location>
        <position position="86"/>
    </location>
    <ligand>
        <name>Zn(2+)</name>
        <dbReference type="ChEBI" id="CHEBI:29105"/>
    </ligand>
</feature>
<feature type="binding site" evidence="7">
    <location>
        <position position="93"/>
    </location>
    <ligand>
        <name>4-imidazolone-5-propanoate</name>
        <dbReference type="ChEBI" id="CHEBI:77893"/>
    </ligand>
</feature>
<dbReference type="RefSeq" id="WP_126677993.1">
    <property type="nucleotide sequence ID" value="NZ_RYYU01000001.1"/>
</dbReference>
<dbReference type="SUPFAM" id="SSF51338">
    <property type="entry name" value="Composite domain of metallo-dependent hydrolases"/>
    <property type="match status" value="1"/>
</dbReference>
<feature type="binding site" evidence="7">
    <location>
        <position position="156"/>
    </location>
    <ligand>
        <name>N-formimidoyl-L-glutamate</name>
        <dbReference type="ChEBI" id="CHEBI:58928"/>
    </ligand>
</feature>
<dbReference type="FunFam" id="3.20.20.140:FF:000007">
    <property type="entry name" value="Imidazolonepropionase"/>
    <property type="match status" value="1"/>
</dbReference>
<accession>A0A432LJR4</accession>
<keyword evidence="6 7" id="KW-0408">Iron</keyword>
<dbReference type="GO" id="GO:0019557">
    <property type="term" value="P:L-histidine catabolic process to glutamate and formate"/>
    <property type="evidence" value="ECO:0007669"/>
    <property type="project" value="UniProtKB-UniPathway"/>
</dbReference>
<dbReference type="GO" id="GO:0005737">
    <property type="term" value="C:cytoplasm"/>
    <property type="evidence" value="ECO:0007669"/>
    <property type="project" value="UniProtKB-SubCell"/>
</dbReference>
<evidence type="ECO:0000256" key="7">
    <source>
        <dbReference type="HAMAP-Rule" id="MF_00372"/>
    </source>
</evidence>
<feature type="binding site" evidence="7">
    <location>
        <position position="84"/>
    </location>
    <ligand>
        <name>Fe(3+)</name>
        <dbReference type="ChEBI" id="CHEBI:29034"/>
    </ligand>
</feature>
<dbReference type="InterPro" id="IPR006680">
    <property type="entry name" value="Amidohydro-rel"/>
</dbReference>
<keyword evidence="2 7" id="KW-0479">Metal-binding</keyword>
<comment type="subcellular location">
    <subcellularLocation>
        <location evidence="7">Cytoplasm</location>
    </subcellularLocation>
</comment>
<comment type="pathway">
    <text evidence="7">Amino-acid degradation; L-histidine degradation into L-glutamate; N-formimidoyl-L-glutamate from L-histidine: step 3/3.</text>
</comment>
<dbReference type="OrthoDB" id="9776455at2"/>
<sequence length="416" mass="44906">MKLFVKNIGTLAGLNPDGLLKRKGAEMSILLSISDAWLFATDGIITAYGSICGDNATAVSYEQQADTVVDAEGGTVLPSFCDSHTHIVFAGSREQEFVDKINGLSYAEIARKGGGILNSADRLHNLSEDELYEQSMHRVREIIKKGTGAVEIKSGYGLSTEDELKMLRVIRRIKETTPLKVMSTFLGAHAVARGYSQSDYVNLVINEMIPAVAAEGLADFIDVFCDEGFFTFEETSRILEAGARYGMRGKIHGEELAPSGGVEVALKHSALSVDHLESMTDEDIEMMRDTDTMPTALPGTSFFLNMPFAPGRKMISAGLPLAIASDYNPGSTPSGDMKFAISLACIKMRLQPEEAINAATINGAAAMGLSNSYGSLAPGMVANFFITQPIPSLAFIPYAYTTPIIRRVFLQGKEVE</sequence>
<gene>
    <name evidence="7" type="primary">hutI</name>
    <name evidence="9" type="ORF">EHV08_03415</name>
</gene>
<dbReference type="EC" id="3.5.2.7" evidence="1 7"/>
<organism evidence="9 10">
    <name type="scientific">Prevotella koreensis</name>
    <dbReference type="NCBI Taxonomy" id="2490854"/>
    <lineage>
        <taxon>Bacteria</taxon>
        <taxon>Pseudomonadati</taxon>
        <taxon>Bacteroidota</taxon>
        <taxon>Bacteroidia</taxon>
        <taxon>Bacteroidales</taxon>
        <taxon>Prevotellaceae</taxon>
        <taxon>Prevotella</taxon>
    </lineage>
</organism>
<dbReference type="Gene3D" id="3.20.20.140">
    <property type="entry name" value="Metal-dependent hydrolases"/>
    <property type="match status" value="1"/>
</dbReference>
<feature type="binding site" evidence="7">
    <location>
        <position position="331"/>
    </location>
    <ligand>
        <name>4-imidazolone-5-propanoate</name>
        <dbReference type="ChEBI" id="CHEBI:77893"/>
    </ligand>
</feature>
<comment type="function">
    <text evidence="7">Catalyzes the hydrolytic cleavage of the carbon-nitrogen bond in imidazolone-5-propanoate to yield N-formimidoyl-L-glutamate. It is the third step in the universal histidine degradation pathway.</text>
</comment>
<proteinExistence type="inferred from homology"/>
<dbReference type="GO" id="GO:0019556">
    <property type="term" value="P:L-histidine catabolic process to glutamate and formamide"/>
    <property type="evidence" value="ECO:0007669"/>
    <property type="project" value="UniProtKB-UniRule"/>
</dbReference>
<comment type="similarity">
    <text evidence="7">Belongs to the metallo-dependent hydrolases superfamily. HutI family.</text>
</comment>
<feature type="binding site" evidence="7">
    <location>
        <position position="252"/>
    </location>
    <ligand>
        <name>Zn(2+)</name>
        <dbReference type="ChEBI" id="CHEBI:29105"/>
    </ligand>
</feature>
<feature type="binding site" evidence="7">
    <location>
        <position position="328"/>
    </location>
    <ligand>
        <name>N-formimidoyl-L-glutamate</name>
        <dbReference type="ChEBI" id="CHEBI:58928"/>
    </ligand>
</feature>
<dbReference type="InterPro" id="IPR005920">
    <property type="entry name" value="HutI"/>
</dbReference>
<dbReference type="HAMAP" id="MF_00372">
    <property type="entry name" value="HutI"/>
    <property type="match status" value="1"/>
</dbReference>
<evidence type="ECO:0000313" key="10">
    <source>
        <dbReference type="Proteomes" id="UP000278983"/>
    </source>
</evidence>
<reference evidence="9 10" key="1">
    <citation type="submission" date="2018-12" db="EMBL/GenBank/DDBJ databases">
        <title>Genome sequencing of Prevotella sp. KCOM 3155 (= JS262).</title>
        <authorList>
            <person name="Kook J.-K."/>
            <person name="Park S.-N."/>
            <person name="Lim Y.K."/>
        </authorList>
    </citation>
    <scope>NUCLEOTIDE SEQUENCE [LARGE SCALE GENOMIC DNA]</scope>
    <source>
        <strain evidence="9 10">KCOM 3155</strain>
    </source>
</reference>
<evidence type="ECO:0000256" key="4">
    <source>
        <dbReference type="ARBA" id="ARBA00022808"/>
    </source>
</evidence>
<dbReference type="InterPro" id="IPR011059">
    <property type="entry name" value="Metal-dep_hydrolase_composite"/>
</dbReference>
<evidence type="ECO:0000256" key="3">
    <source>
        <dbReference type="ARBA" id="ARBA00022801"/>
    </source>
</evidence>
<keyword evidence="5 7" id="KW-0862">Zinc</keyword>
<dbReference type="SUPFAM" id="SSF51556">
    <property type="entry name" value="Metallo-dependent hydrolases"/>
    <property type="match status" value="1"/>
</dbReference>
<feature type="binding site" evidence="7">
    <location>
        <position position="189"/>
    </location>
    <ligand>
        <name>4-imidazolone-5-propanoate</name>
        <dbReference type="ChEBI" id="CHEBI:77893"/>
    </ligand>
</feature>
<dbReference type="Gene3D" id="2.30.40.10">
    <property type="entry name" value="Urease, subunit C, domain 1"/>
    <property type="match status" value="1"/>
</dbReference>
<keyword evidence="4 7" id="KW-0369">Histidine metabolism</keyword>
<comment type="caution">
    <text evidence="9">The sequence shown here is derived from an EMBL/GenBank/DDBJ whole genome shotgun (WGS) entry which is preliminary data.</text>
</comment>
<evidence type="ECO:0000256" key="6">
    <source>
        <dbReference type="ARBA" id="ARBA00023004"/>
    </source>
</evidence>
<evidence type="ECO:0000259" key="8">
    <source>
        <dbReference type="Pfam" id="PF01979"/>
    </source>
</evidence>
<evidence type="ECO:0000313" key="9">
    <source>
        <dbReference type="EMBL" id="RUL58910.1"/>
    </source>
</evidence>
<dbReference type="EMBL" id="RYYU01000001">
    <property type="protein sequence ID" value="RUL58910.1"/>
    <property type="molecule type" value="Genomic_DNA"/>
</dbReference>
<name>A0A432LJR4_9BACT</name>
<dbReference type="Proteomes" id="UP000278983">
    <property type="component" value="Unassembled WGS sequence"/>
</dbReference>
<feature type="binding site" evidence="7">
    <location>
        <position position="84"/>
    </location>
    <ligand>
        <name>Zn(2+)</name>
        <dbReference type="ChEBI" id="CHEBI:29105"/>
    </ligand>
</feature>
<comment type="catalytic activity">
    <reaction evidence="7">
        <text>4-imidazolone-5-propanoate + H2O = N-formimidoyl-L-glutamate</text>
        <dbReference type="Rhea" id="RHEA:23660"/>
        <dbReference type="ChEBI" id="CHEBI:15377"/>
        <dbReference type="ChEBI" id="CHEBI:58928"/>
        <dbReference type="ChEBI" id="CHEBI:77893"/>
        <dbReference type="EC" id="3.5.2.7"/>
    </reaction>
</comment>
<evidence type="ECO:0000256" key="5">
    <source>
        <dbReference type="ARBA" id="ARBA00022833"/>
    </source>
</evidence>
<dbReference type="InterPro" id="IPR032466">
    <property type="entry name" value="Metal_Hydrolase"/>
</dbReference>
<feature type="binding site" evidence="7">
    <location>
        <position position="330"/>
    </location>
    <ligand>
        <name>N-formimidoyl-L-glutamate</name>
        <dbReference type="ChEBI" id="CHEBI:58928"/>
    </ligand>
</feature>
<feature type="binding site" evidence="7">
    <location>
        <position position="326"/>
    </location>
    <ligand>
        <name>Fe(3+)</name>
        <dbReference type="ChEBI" id="CHEBI:29034"/>
    </ligand>
</feature>